<dbReference type="Proteomes" id="UP000584374">
    <property type="component" value="Unassembled WGS sequence"/>
</dbReference>
<evidence type="ECO:0000313" key="3">
    <source>
        <dbReference type="Proteomes" id="UP000584374"/>
    </source>
</evidence>
<feature type="transmembrane region" description="Helical" evidence="1">
    <location>
        <begin position="20"/>
        <end position="53"/>
    </location>
</feature>
<name>A0A840Q1T7_9PSEU</name>
<evidence type="ECO:0000256" key="1">
    <source>
        <dbReference type="SAM" id="Phobius"/>
    </source>
</evidence>
<dbReference type="RefSeq" id="WP_184725910.1">
    <property type="nucleotide sequence ID" value="NZ_JACHIW010000001.1"/>
</dbReference>
<keyword evidence="1" id="KW-0472">Membrane</keyword>
<organism evidence="2 3">
    <name type="scientific">Saccharopolyspora phatthalungensis</name>
    <dbReference type="NCBI Taxonomy" id="664693"/>
    <lineage>
        <taxon>Bacteria</taxon>
        <taxon>Bacillati</taxon>
        <taxon>Actinomycetota</taxon>
        <taxon>Actinomycetes</taxon>
        <taxon>Pseudonocardiales</taxon>
        <taxon>Pseudonocardiaceae</taxon>
        <taxon>Saccharopolyspora</taxon>
    </lineage>
</organism>
<proteinExistence type="predicted"/>
<accession>A0A840Q1T7</accession>
<protein>
    <recommendedName>
        <fullName evidence="4">DUF4190 domain-containing protein</fullName>
    </recommendedName>
</protein>
<gene>
    <name evidence="2" type="ORF">BJ970_001898</name>
</gene>
<feature type="transmembrane region" description="Helical" evidence="1">
    <location>
        <begin position="65"/>
        <end position="85"/>
    </location>
</feature>
<keyword evidence="1" id="KW-1133">Transmembrane helix</keyword>
<dbReference type="AlphaFoldDB" id="A0A840Q1T7"/>
<evidence type="ECO:0008006" key="4">
    <source>
        <dbReference type="Google" id="ProtNLM"/>
    </source>
</evidence>
<evidence type="ECO:0000313" key="2">
    <source>
        <dbReference type="EMBL" id="MBB5154364.1"/>
    </source>
</evidence>
<reference evidence="2 3" key="1">
    <citation type="submission" date="2020-08" db="EMBL/GenBank/DDBJ databases">
        <title>Sequencing the genomes of 1000 actinobacteria strains.</title>
        <authorList>
            <person name="Klenk H.-P."/>
        </authorList>
    </citation>
    <scope>NUCLEOTIDE SEQUENCE [LARGE SCALE GENOMIC DNA]</scope>
    <source>
        <strain evidence="2 3">DSM 45584</strain>
    </source>
</reference>
<keyword evidence="1" id="KW-0812">Transmembrane</keyword>
<comment type="caution">
    <text evidence="2">The sequence shown here is derived from an EMBL/GenBank/DDBJ whole genome shotgun (WGS) entry which is preliminary data.</text>
</comment>
<sequence>MTTQQPIYQPASPPKRGAGLAITGLVLGLCALLFSLIPLIGVIAWVLAPLGLIFGIIGLRAHKGMAITGIATSTVALIICVAWLGSLASSVSELPKPPAAPAGESAPAGIPGVADGNALADVKVTSCKVDSNRYFPSVKAQVEIVNSSKDLASYTATVAADAADGSRLGEGPVFSSKLQPGQKTTQETVIMLNDKQSGNVTCSVVSANRLPF</sequence>
<dbReference type="EMBL" id="JACHIW010000001">
    <property type="protein sequence ID" value="MBB5154364.1"/>
    <property type="molecule type" value="Genomic_DNA"/>
</dbReference>
<keyword evidence="3" id="KW-1185">Reference proteome</keyword>